<feature type="transmembrane region" description="Helical" evidence="11">
    <location>
        <begin position="312"/>
        <end position="332"/>
    </location>
</feature>
<dbReference type="InterPro" id="IPR050809">
    <property type="entry name" value="UgpAE/MalFG_permease"/>
</dbReference>
<comment type="subunit">
    <text evidence="3">The complex is composed of two ATP-binding proteins (UgpC), two transmembrane proteins (UgpA and UgpE) and a solute-binding protein (UgpB).</text>
</comment>
<keyword evidence="7 11" id="KW-0812">Transmembrane</keyword>
<dbReference type="InterPro" id="IPR035906">
    <property type="entry name" value="MetI-like_sf"/>
</dbReference>
<keyword evidence="5" id="KW-1003">Cell membrane</keyword>
<proteinExistence type="inferred from homology"/>
<evidence type="ECO:0000256" key="8">
    <source>
        <dbReference type="ARBA" id="ARBA00022989"/>
    </source>
</evidence>
<evidence type="ECO:0000313" key="13">
    <source>
        <dbReference type="EMBL" id="KTD68628.1"/>
    </source>
</evidence>
<feature type="transmembrane region" description="Helical" evidence="11">
    <location>
        <begin position="250"/>
        <end position="272"/>
    </location>
</feature>
<dbReference type="GO" id="GO:0005886">
    <property type="term" value="C:plasma membrane"/>
    <property type="evidence" value="ECO:0007669"/>
    <property type="project" value="UniProtKB-SubCell"/>
</dbReference>
<evidence type="ECO:0000256" key="6">
    <source>
        <dbReference type="ARBA" id="ARBA00022519"/>
    </source>
</evidence>
<evidence type="ECO:0000256" key="4">
    <source>
        <dbReference type="ARBA" id="ARBA00022448"/>
    </source>
</evidence>
<dbReference type="EMBL" id="LNYY01000019">
    <property type="protein sequence ID" value="KTD68628.1"/>
    <property type="molecule type" value="Genomic_DNA"/>
</dbReference>
<evidence type="ECO:0000256" key="11">
    <source>
        <dbReference type="RuleBase" id="RU363032"/>
    </source>
</evidence>
<dbReference type="STRING" id="947033.Lste_1786"/>
<protein>
    <recommendedName>
        <fullName evidence="10">sn-glycerol-3-phosphate transport system permease protein UgpA</fullName>
    </recommendedName>
</protein>
<feature type="domain" description="ABC transmembrane type-1" evidence="12">
    <location>
        <begin position="116"/>
        <end position="328"/>
    </location>
</feature>
<dbReference type="GO" id="GO:0055085">
    <property type="term" value="P:transmembrane transport"/>
    <property type="evidence" value="ECO:0007669"/>
    <property type="project" value="InterPro"/>
</dbReference>
<keyword evidence="14" id="KW-1185">Reference proteome</keyword>
<dbReference type="InterPro" id="IPR000515">
    <property type="entry name" value="MetI-like"/>
</dbReference>
<name>A0A0W0ZI28_9GAMM</name>
<evidence type="ECO:0000256" key="5">
    <source>
        <dbReference type="ARBA" id="ARBA00022475"/>
    </source>
</evidence>
<organism evidence="13 14">
    <name type="scientific">Legionella steelei</name>
    <dbReference type="NCBI Taxonomy" id="947033"/>
    <lineage>
        <taxon>Bacteria</taxon>
        <taxon>Pseudomonadati</taxon>
        <taxon>Pseudomonadota</taxon>
        <taxon>Gammaproteobacteria</taxon>
        <taxon>Legionellales</taxon>
        <taxon>Legionellaceae</taxon>
        <taxon>Legionella</taxon>
    </lineage>
</organism>
<comment type="caution">
    <text evidence="13">The sequence shown here is derived from an EMBL/GenBank/DDBJ whole genome shotgun (WGS) entry which is preliminary data.</text>
</comment>
<comment type="similarity">
    <text evidence="2">Belongs to the binding-protein-dependent transport system permease family. UgpAE subfamily.</text>
</comment>
<sequence>MQDEKTRFSLHCTQATYYLSFFFFFFITLLKQPELYNVYTDPLIRWAMAKFNHQRLYAWLFIVPQLIVTLVFFIWPACNALLQSFFYTDAFGLHKKFAGLSNFLDLFWDPSYSKAIGVTFIIALSVTFFTLSLGLLMAILVNNRGRTQGVYKSLLIWPYAIAPAVAAILWRFLCHPTLGWLTHFLQSLGINFDYVNNVNQAFAVVILTASWQQFSYNFLFYLAALKAIPSSLIDAAIIDGASGWQRFWQIIVPLLSPTTFFLIIMNLMYGFFDTFGIIQVMTHGGPGNSTTNLIYKVYQDGFEGMDIGSSSAQSVLLMIIVILVSSVQFKYLEKKVHYA</sequence>
<dbReference type="CDD" id="cd06261">
    <property type="entry name" value="TM_PBP2"/>
    <property type="match status" value="1"/>
</dbReference>
<feature type="transmembrane region" description="Helical" evidence="11">
    <location>
        <begin position="56"/>
        <end position="75"/>
    </location>
</feature>
<keyword evidence="6" id="KW-0997">Cell inner membrane</keyword>
<evidence type="ECO:0000256" key="3">
    <source>
        <dbReference type="ARBA" id="ARBA00011557"/>
    </source>
</evidence>
<dbReference type="Proteomes" id="UP000054926">
    <property type="component" value="Unassembled WGS sequence"/>
</dbReference>
<keyword evidence="4 11" id="KW-0813">Transport</keyword>
<dbReference type="Pfam" id="PF00528">
    <property type="entry name" value="BPD_transp_1"/>
    <property type="match status" value="1"/>
</dbReference>
<evidence type="ECO:0000313" key="14">
    <source>
        <dbReference type="Proteomes" id="UP000054926"/>
    </source>
</evidence>
<comment type="subcellular location">
    <subcellularLocation>
        <location evidence="1">Cell inner membrane</location>
        <topology evidence="1">Multi-pass membrane protein</topology>
    </subcellularLocation>
    <subcellularLocation>
        <location evidence="11">Cell membrane</location>
        <topology evidence="11">Multi-pass membrane protein</topology>
    </subcellularLocation>
</comment>
<feature type="transmembrane region" description="Helical" evidence="11">
    <location>
        <begin position="154"/>
        <end position="173"/>
    </location>
</feature>
<evidence type="ECO:0000256" key="1">
    <source>
        <dbReference type="ARBA" id="ARBA00004429"/>
    </source>
</evidence>
<dbReference type="SUPFAM" id="SSF161098">
    <property type="entry name" value="MetI-like"/>
    <property type="match status" value="1"/>
</dbReference>
<keyword evidence="9 11" id="KW-0472">Membrane</keyword>
<dbReference type="PATRIC" id="fig|947033.5.peg.1887"/>
<evidence type="ECO:0000256" key="10">
    <source>
        <dbReference type="ARBA" id="ARBA00040780"/>
    </source>
</evidence>
<evidence type="ECO:0000259" key="12">
    <source>
        <dbReference type="PROSITE" id="PS50928"/>
    </source>
</evidence>
<dbReference type="PROSITE" id="PS50928">
    <property type="entry name" value="ABC_TM1"/>
    <property type="match status" value="1"/>
</dbReference>
<keyword evidence="8 11" id="KW-1133">Transmembrane helix</keyword>
<dbReference type="Gene3D" id="1.10.3720.10">
    <property type="entry name" value="MetI-like"/>
    <property type="match status" value="1"/>
</dbReference>
<reference evidence="13 14" key="1">
    <citation type="submission" date="2015-11" db="EMBL/GenBank/DDBJ databases">
        <title>Genomic analysis of 38 Legionella species identifies large and diverse effector repertoires.</title>
        <authorList>
            <person name="Burstein D."/>
            <person name="Amaro F."/>
            <person name="Zusman T."/>
            <person name="Lifshitz Z."/>
            <person name="Cohen O."/>
            <person name="Gilbert J.A."/>
            <person name="Pupko T."/>
            <person name="Shuman H.A."/>
            <person name="Segal G."/>
        </authorList>
    </citation>
    <scope>NUCLEOTIDE SEQUENCE [LARGE SCALE GENOMIC DNA]</scope>
    <source>
        <strain evidence="13 14">IMVS3376</strain>
    </source>
</reference>
<evidence type="ECO:0000256" key="2">
    <source>
        <dbReference type="ARBA" id="ARBA00008852"/>
    </source>
</evidence>
<accession>A0A0W0ZI28</accession>
<evidence type="ECO:0000256" key="7">
    <source>
        <dbReference type="ARBA" id="ARBA00022692"/>
    </source>
</evidence>
<dbReference type="AlphaFoldDB" id="A0A0W0ZI28"/>
<dbReference type="PANTHER" id="PTHR43227:SF9">
    <property type="entry name" value="SN-GLYCEROL-3-PHOSPHATE TRANSPORT SYSTEM PERMEASE PROTEIN UGPA"/>
    <property type="match status" value="1"/>
</dbReference>
<gene>
    <name evidence="13" type="primary">ugpA</name>
    <name evidence="13" type="ORF">Lste_1786</name>
</gene>
<evidence type="ECO:0000256" key="9">
    <source>
        <dbReference type="ARBA" id="ARBA00023136"/>
    </source>
</evidence>
<feature type="transmembrane region" description="Helical" evidence="11">
    <location>
        <begin position="15"/>
        <end position="35"/>
    </location>
</feature>
<dbReference type="PANTHER" id="PTHR43227">
    <property type="entry name" value="BLL4140 PROTEIN"/>
    <property type="match status" value="1"/>
</dbReference>
<feature type="transmembrane region" description="Helical" evidence="11">
    <location>
        <begin position="115"/>
        <end position="142"/>
    </location>
</feature>